<name>A0A1T1HFD9_OCELI</name>
<dbReference type="InterPro" id="IPR052563">
    <property type="entry name" value="FliK"/>
</dbReference>
<feature type="compositionally biased region" description="Acidic residues" evidence="4">
    <location>
        <begin position="164"/>
        <end position="178"/>
    </location>
</feature>
<dbReference type="InterPro" id="IPR038610">
    <property type="entry name" value="FliK-like_C_sf"/>
</dbReference>
<feature type="region of interest" description="Disordered" evidence="4">
    <location>
        <begin position="521"/>
        <end position="567"/>
    </location>
</feature>
<feature type="region of interest" description="Disordered" evidence="4">
    <location>
        <begin position="40"/>
        <end position="179"/>
    </location>
</feature>
<evidence type="ECO:0000313" key="6">
    <source>
        <dbReference type="EMBL" id="OOV88571.1"/>
    </source>
</evidence>
<keyword evidence="7" id="KW-1185">Reference proteome</keyword>
<sequence length="580" mass="60627">MGVSQSQSVLDLLPASGSAGIKRNQNSTNQAMFDVALKSASAAVPQASGNETLSKQDVASSKAEDNGKSVPQNGKEIPEKDAWSTSDKAPQSKVASGQASDVNENKASDSGASSNGEDSSEESALSDDKQSSADNHSSDRSTTAENDTADEDAVTASSPKDGAETEVVEQEQEQDTADDLTLKLLSESETDSGAMDDSVDATVSELPNTLSIEEAGLDQLIQDIQKGDLDASVLLSKLEQTLDAEGVSLDDIRDFLEKNEILSSSEFDQLLSDPEELIALLQQLVQSNTEFSAYLKEMGGADIIARLAATFDSRTNQTSAPRFADVLKAEGTAVQEAGRLVSQLLQEQGAGKDAESGFDKDKLFEQLLTQKGSENSGKISGFAGLVLKDGMGSSVGQGLSLAAAGSGAVSGAESLQGLAQRAGVSVATQNLPQLPVLRGLPGQPGATEALNERIMMMRSKGIQTAEIRLDPPDLGSLEVRVRVSGDTTTIQFHSSNSGVREALEAQVSRLREMMESAGINLGQVDVSDQSLSERPDDSFASSDTASGGNRGSVGGDDETQEDALLSSKQQSALGLVDYFA</sequence>
<proteinExistence type="inferred from homology"/>
<gene>
    <name evidence="6" type="ORF">BTA35_0203500</name>
</gene>
<accession>A0A1T1HFD9</accession>
<protein>
    <recommendedName>
        <fullName evidence="5">Flagellar hook-length control protein-like C-terminal domain-containing protein</fullName>
    </recommendedName>
</protein>
<dbReference type="AlphaFoldDB" id="A0A1T1HFD9"/>
<dbReference type="PANTHER" id="PTHR37533:SF2">
    <property type="entry name" value="FLAGELLAR HOOK-LENGTH CONTROL PROTEIN"/>
    <property type="match status" value="1"/>
</dbReference>
<feature type="compositionally biased region" description="Basic and acidic residues" evidence="4">
    <location>
        <begin position="126"/>
        <end position="139"/>
    </location>
</feature>
<dbReference type="Proteomes" id="UP000190064">
    <property type="component" value="Unassembled WGS sequence"/>
</dbReference>
<feature type="compositionally biased region" description="Polar residues" evidence="4">
    <location>
        <begin position="83"/>
        <end position="102"/>
    </location>
</feature>
<dbReference type="InterPro" id="IPR021136">
    <property type="entry name" value="Flagellar_hook_control-like_C"/>
</dbReference>
<organism evidence="6 7">
    <name type="scientific">Oceanospirillum linum</name>
    <dbReference type="NCBI Taxonomy" id="966"/>
    <lineage>
        <taxon>Bacteria</taxon>
        <taxon>Pseudomonadati</taxon>
        <taxon>Pseudomonadota</taxon>
        <taxon>Gammaproteobacteria</taxon>
        <taxon>Oceanospirillales</taxon>
        <taxon>Oceanospirillaceae</taxon>
        <taxon>Oceanospirillum</taxon>
    </lineage>
</organism>
<feature type="compositionally biased region" description="Polar residues" evidence="4">
    <location>
        <begin position="47"/>
        <end position="59"/>
    </location>
</feature>
<evidence type="ECO:0000256" key="4">
    <source>
        <dbReference type="SAM" id="MobiDB-lite"/>
    </source>
</evidence>
<dbReference type="EMBL" id="MTSD02000001">
    <property type="protein sequence ID" value="OOV88571.1"/>
    <property type="molecule type" value="Genomic_DNA"/>
</dbReference>
<dbReference type="Gene3D" id="3.30.750.140">
    <property type="match status" value="1"/>
</dbReference>
<dbReference type="GO" id="GO:0044780">
    <property type="term" value="P:bacterial-type flagellum assembly"/>
    <property type="evidence" value="ECO:0007669"/>
    <property type="project" value="InterPro"/>
</dbReference>
<evidence type="ECO:0000256" key="3">
    <source>
        <dbReference type="ARBA" id="ARBA00022795"/>
    </source>
</evidence>
<dbReference type="CDD" id="cd17470">
    <property type="entry name" value="T3SS_Flik_C"/>
    <property type="match status" value="1"/>
</dbReference>
<dbReference type="InterPro" id="IPR001635">
    <property type="entry name" value="Flag_hook_Flik"/>
</dbReference>
<comment type="similarity">
    <text evidence="2">Belongs to the FliK family.</text>
</comment>
<dbReference type="STRING" id="966.BTA35_0203500"/>
<dbReference type="PRINTS" id="PR01007">
    <property type="entry name" value="FLGHOOKFLIK"/>
</dbReference>
<evidence type="ECO:0000256" key="2">
    <source>
        <dbReference type="ARBA" id="ARBA00009149"/>
    </source>
</evidence>
<dbReference type="Pfam" id="PF02120">
    <property type="entry name" value="Flg_hook"/>
    <property type="match status" value="1"/>
</dbReference>
<comment type="function">
    <text evidence="1">Controls the length of the flagellar hook.</text>
</comment>
<reference evidence="6" key="1">
    <citation type="submission" date="2017-02" db="EMBL/GenBank/DDBJ databases">
        <title>Draft Genome Sequence of the Salt Water Bacterium Oceanospirillum linum ATCC 11336.</title>
        <authorList>
            <person name="Trachtenberg A.M."/>
            <person name="Carney J.G."/>
            <person name="Linnane J.D."/>
            <person name="Rheaume B.A."/>
            <person name="Pitts N.L."/>
            <person name="Mykles D.L."/>
            <person name="Maclea K.S."/>
        </authorList>
    </citation>
    <scope>NUCLEOTIDE SEQUENCE [LARGE SCALE GENOMIC DNA]</scope>
    <source>
        <strain evidence="6">ATCC 11336</strain>
    </source>
</reference>
<evidence type="ECO:0000313" key="7">
    <source>
        <dbReference type="Proteomes" id="UP000190064"/>
    </source>
</evidence>
<evidence type="ECO:0000256" key="1">
    <source>
        <dbReference type="ARBA" id="ARBA00003944"/>
    </source>
</evidence>
<dbReference type="GO" id="GO:0009424">
    <property type="term" value="C:bacterial-type flagellum hook"/>
    <property type="evidence" value="ECO:0007669"/>
    <property type="project" value="InterPro"/>
</dbReference>
<keyword evidence="3" id="KW-1005">Bacterial flagellum biogenesis</keyword>
<evidence type="ECO:0000259" key="5">
    <source>
        <dbReference type="Pfam" id="PF02120"/>
    </source>
</evidence>
<dbReference type="PANTHER" id="PTHR37533">
    <property type="entry name" value="FLAGELLAR HOOK-LENGTH CONTROL PROTEIN"/>
    <property type="match status" value="1"/>
</dbReference>
<comment type="caution">
    <text evidence="6">The sequence shown here is derived from an EMBL/GenBank/DDBJ whole genome shotgun (WGS) entry which is preliminary data.</text>
</comment>
<feature type="domain" description="Flagellar hook-length control protein-like C-terminal" evidence="5">
    <location>
        <begin position="452"/>
        <end position="530"/>
    </location>
</feature>
<dbReference type="RefSeq" id="WP_077243009.1">
    <property type="nucleotide sequence ID" value="NZ_FXTS01000001.1"/>
</dbReference>